<sequence>MGLNLADIKEIVLKLRTWHWTSFGRVYTTQIRRREQSRHNMEFSLMTYNILSQDLITGHPYLYDHCSENALKWPQRGERIIRELREAYPDFICLQEMHNVHYEQLYRPVLESIGYSGVYKKRTGEKCDGCALFYKRSTFKLEKSVEIEFNQQETAKFLNRDNVALIGAFKPTDIKYGDDWQLIIATTHLLFNPRRGDIKLAQLRMLLAELDKLKKKDFSNKLTFCLLCGDMNAEPQSPLIRFIRDGKLDTNGLRYGDLSGQDDGIGRGKHFSIADLNLKGINLETKFTEFDSETAKEKSDDVKSFTDSFIGLSKVSHNFNFRSVYPYRDFEGRKFVSTYHSQAASLVDYIFYTSCDRFQLLGYRKLLTNDQMSAIGCLPNEYLGSDHLSLNARFAIHWSDYTTRGGLAFLSFMHMGTAIRCFLDAEFLRVKVFNIECANDKTFHHIYAMYSILNALLLMQSAIYLYVYPLTRLMIGSIIVYLGFFLSERFHFNSMHTHGSSLFPFVVNGIILVWVVFFHYIWKPWRRNDNQLDLEKEVLLKYGLPIIKPGYKSSRKDE</sequence>
<organism evidence="3 4">
    <name type="scientific">Dinothrombium tinctorium</name>
    <dbReference type="NCBI Taxonomy" id="1965070"/>
    <lineage>
        <taxon>Eukaryota</taxon>
        <taxon>Metazoa</taxon>
        <taxon>Ecdysozoa</taxon>
        <taxon>Arthropoda</taxon>
        <taxon>Chelicerata</taxon>
        <taxon>Arachnida</taxon>
        <taxon>Acari</taxon>
        <taxon>Acariformes</taxon>
        <taxon>Trombidiformes</taxon>
        <taxon>Prostigmata</taxon>
        <taxon>Anystina</taxon>
        <taxon>Parasitengona</taxon>
        <taxon>Trombidioidea</taxon>
        <taxon>Trombidiidae</taxon>
        <taxon>Dinothrombium</taxon>
    </lineage>
</organism>
<evidence type="ECO:0000313" key="4">
    <source>
        <dbReference type="Proteomes" id="UP000285301"/>
    </source>
</evidence>
<feature type="transmembrane region" description="Helical" evidence="1">
    <location>
        <begin position="447"/>
        <end position="466"/>
    </location>
</feature>
<dbReference type="PANTHER" id="PTHR12121:SF34">
    <property type="entry name" value="PROTEIN ANGEL"/>
    <property type="match status" value="1"/>
</dbReference>
<name>A0A3S4QFX2_9ACAR</name>
<proteinExistence type="predicted"/>
<evidence type="ECO:0000256" key="1">
    <source>
        <dbReference type="SAM" id="Phobius"/>
    </source>
</evidence>
<dbReference type="Pfam" id="PF03372">
    <property type="entry name" value="Exo_endo_phos"/>
    <property type="match status" value="1"/>
</dbReference>
<accession>A0A3S4QFX2</accession>
<dbReference type="SUPFAM" id="SSF56219">
    <property type="entry name" value="DNase I-like"/>
    <property type="match status" value="1"/>
</dbReference>
<dbReference type="STRING" id="1965070.A0A3S4QFX2"/>
<dbReference type="PANTHER" id="PTHR12121">
    <property type="entry name" value="CARBON CATABOLITE REPRESSOR PROTEIN 4"/>
    <property type="match status" value="1"/>
</dbReference>
<feature type="transmembrane region" description="Helical" evidence="1">
    <location>
        <begin position="502"/>
        <end position="522"/>
    </location>
</feature>
<keyword evidence="1" id="KW-0472">Membrane</keyword>
<dbReference type="InterPro" id="IPR005135">
    <property type="entry name" value="Endo/exonuclease/phosphatase"/>
</dbReference>
<protein>
    <submittedName>
        <fullName evidence="3">Protein angel 2-like isoform X1</fullName>
    </submittedName>
</protein>
<dbReference type="Gene3D" id="3.60.10.10">
    <property type="entry name" value="Endonuclease/exonuclease/phosphatase"/>
    <property type="match status" value="1"/>
</dbReference>
<dbReference type="InterPro" id="IPR050410">
    <property type="entry name" value="CCR4/nocturin_mRNA_transcr"/>
</dbReference>
<dbReference type="EMBL" id="NCKU01006973">
    <property type="protein sequence ID" value="RWS03003.1"/>
    <property type="molecule type" value="Genomic_DNA"/>
</dbReference>
<dbReference type="OrthoDB" id="10253982at2759"/>
<keyword evidence="1" id="KW-0812">Transmembrane</keyword>
<evidence type="ECO:0000313" key="3">
    <source>
        <dbReference type="EMBL" id="RWS03003.1"/>
    </source>
</evidence>
<feature type="transmembrane region" description="Helical" evidence="1">
    <location>
        <begin position="473"/>
        <end position="490"/>
    </location>
</feature>
<reference evidence="3 4" key="1">
    <citation type="journal article" date="2018" name="Gigascience">
        <title>Genomes of trombidid mites reveal novel predicted allergens and laterally-transferred genes associated with secondary metabolism.</title>
        <authorList>
            <person name="Dong X."/>
            <person name="Chaisiri K."/>
            <person name="Xia D."/>
            <person name="Armstrong S.D."/>
            <person name="Fang Y."/>
            <person name="Donnelly M.J."/>
            <person name="Kadowaki T."/>
            <person name="McGarry J.W."/>
            <person name="Darby A.C."/>
            <person name="Makepeace B.L."/>
        </authorList>
    </citation>
    <scope>NUCLEOTIDE SEQUENCE [LARGE SCALE GENOMIC DNA]</scope>
    <source>
        <strain evidence="3">UoL-WK</strain>
    </source>
</reference>
<keyword evidence="1" id="KW-1133">Transmembrane helix</keyword>
<dbReference type="AlphaFoldDB" id="A0A3S4QFX2"/>
<dbReference type="GO" id="GO:0016020">
    <property type="term" value="C:membrane"/>
    <property type="evidence" value="ECO:0007669"/>
    <property type="project" value="InterPro"/>
</dbReference>
<keyword evidence="4" id="KW-1185">Reference proteome</keyword>
<dbReference type="Pfam" id="PF03694">
    <property type="entry name" value="Erg28"/>
    <property type="match status" value="1"/>
</dbReference>
<feature type="domain" description="Endonuclease/exonuclease/phosphatase" evidence="2">
    <location>
        <begin position="46"/>
        <end position="354"/>
    </location>
</feature>
<dbReference type="InterPro" id="IPR036691">
    <property type="entry name" value="Endo/exonu/phosph_ase_sf"/>
</dbReference>
<dbReference type="InterPro" id="IPR005352">
    <property type="entry name" value="Erg28"/>
</dbReference>
<gene>
    <name evidence="3" type="ORF">B4U79_02888</name>
</gene>
<evidence type="ECO:0000259" key="2">
    <source>
        <dbReference type="Pfam" id="PF03372"/>
    </source>
</evidence>
<dbReference type="GO" id="GO:0000175">
    <property type="term" value="F:3'-5'-RNA exonuclease activity"/>
    <property type="evidence" value="ECO:0007669"/>
    <property type="project" value="TreeGrafter"/>
</dbReference>
<dbReference type="Proteomes" id="UP000285301">
    <property type="component" value="Unassembled WGS sequence"/>
</dbReference>
<comment type="caution">
    <text evidence="3">The sequence shown here is derived from an EMBL/GenBank/DDBJ whole genome shotgun (WGS) entry which is preliminary data.</text>
</comment>